<dbReference type="InterPro" id="IPR036430">
    <property type="entry name" value="RNase_T2-like_sf"/>
</dbReference>
<dbReference type="Pfam" id="PF25488">
    <property type="entry name" value="RNaseT2L_C"/>
    <property type="match status" value="1"/>
</dbReference>
<dbReference type="CDD" id="cd01061">
    <property type="entry name" value="RNase_T2_euk"/>
    <property type="match status" value="1"/>
</dbReference>
<evidence type="ECO:0000259" key="20">
    <source>
        <dbReference type="Pfam" id="PF25488"/>
    </source>
</evidence>
<dbReference type="Proteomes" id="UP000024837">
    <property type="component" value="Unassembled WGS sequence"/>
</dbReference>
<evidence type="ECO:0000256" key="11">
    <source>
        <dbReference type="ARBA" id="ARBA00023157"/>
    </source>
</evidence>
<dbReference type="FunFam" id="3.90.730.10:FF:000004">
    <property type="entry name" value="Ribonuclease T2-like"/>
    <property type="match status" value="1"/>
</dbReference>
<dbReference type="HOGENOM" id="CLU_037966_0_1_1"/>
<keyword evidence="7" id="KW-0540">Nuclease</keyword>
<dbReference type="PANTHER" id="PTHR11240">
    <property type="entry name" value="RIBONUCLEASE T2"/>
    <property type="match status" value="1"/>
</dbReference>
<dbReference type="PROSITE" id="PS00531">
    <property type="entry name" value="RNASE_T2_2"/>
    <property type="match status" value="1"/>
</dbReference>
<dbReference type="OrthoDB" id="435754at2759"/>
<feature type="active site" evidence="16">
    <location>
        <position position="143"/>
    </location>
</feature>
<dbReference type="InterPro" id="IPR057328">
    <property type="entry name" value="RNaseT2L_C"/>
</dbReference>
<keyword evidence="12" id="KW-0325">Glycoprotein</keyword>
<proteinExistence type="inferred from homology"/>
<organism evidence="21 22">
    <name type="scientific">Drechslerella stenobrocha 248</name>
    <dbReference type="NCBI Taxonomy" id="1043628"/>
    <lineage>
        <taxon>Eukaryota</taxon>
        <taxon>Fungi</taxon>
        <taxon>Dikarya</taxon>
        <taxon>Ascomycota</taxon>
        <taxon>Pezizomycotina</taxon>
        <taxon>Orbiliomycetes</taxon>
        <taxon>Orbiliales</taxon>
        <taxon>Orbiliaceae</taxon>
        <taxon>Drechslerella</taxon>
    </lineage>
</organism>
<evidence type="ECO:0000256" key="14">
    <source>
        <dbReference type="ARBA" id="ARBA00025494"/>
    </source>
</evidence>
<keyword evidence="8 19" id="KW-0732">Signal</keyword>
<keyword evidence="22" id="KW-1185">Reference proteome</keyword>
<evidence type="ECO:0000256" key="10">
    <source>
        <dbReference type="ARBA" id="ARBA00022801"/>
    </source>
</evidence>
<comment type="subcellular location">
    <subcellularLocation>
        <location evidence="2">Cytoplasm</location>
    </subcellularLocation>
    <subcellularLocation>
        <location evidence="1">Vacuole lumen</location>
    </subcellularLocation>
</comment>
<feature type="region of interest" description="Disordered" evidence="18">
    <location>
        <begin position="268"/>
        <end position="300"/>
    </location>
</feature>
<keyword evidence="13" id="KW-0456">Lyase</keyword>
<feature type="chain" id="PRO_5004895504" description="Ribonuclease T2-like" evidence="19">
    <location>
        <begin position="19"/>
        <end position="411"/>
    </location>
</feature>
<feature type="signal peptide" evidence="19">
    <location>
        <begin position="1"/>
        <end position="18"/>
    </location>
</feature>
<evidence type="ECO:0000256" key="12">
    <source>
        <dbReference type="ARBA" id="ARBA00023180"/>
    </source>
</evidence>
<dbReference type="InterPro" id="IPR033130">
    <property type="entry name" value="RNase_T2_His_AS_2"/>
</dbReference>
<dbReference type="GO" id="GO:0003723">
    <property type="term" value="F:RNA binding"/>
    <property type="evidence" value="ECO:0007669"/>
    <property type="project" value="InterPro"/>
</dbReference>
<evidence type="ECO:0000313" key="22">
    <source>
        <dbReference type="Proteomes" id="UP000024837"/>
    </source>
</evidence>
<keyword evidence="6" id="KW-0926">Vacuole</keyword>
<evidence type="ECO:0000256" key="1">
    <source>
        <dbReference type="ARBA" id="ARBA00004410"/>
    </source>
</evidence>
<dbReference type="GO" id="GO:0033897">
    <property type="term" value="F:ribonuclease T2 activity"/>
    <property type="evidence" value="ECO:0007669"/>
    <property type="project" value="UniProtKB-EC"/>
</dbReference>
<feature type="domain" description="RNase T2-like C-terminal" evidence="20">
    <location>
        <begin position="298"/>
        <end position="408"/>
    </location>
</feature>
<dbReference type="InterPro" id="IPR018188">
    <property type="entry name" value="RNase_T2_His_AS_1"/>
</dbReference>
<accession>W7HL41</accession>
<reference evidence="21 22" key="1">
    <citation type="submission" date="2013-05" db="EMBL/GenBank/DDBJ databases">
        <title>Drechslerella stenobrocha genome reveals carnivorous origination and mechanical trapping mechanism of predatory fungi.</title>
        <authorList>
            <person name="Liu X."/>
            <person name="Zhang W."/>
            <person name="Liu K."/>
        </authorList>
    </citation>
    <scope>NUCLEOTIDE SEQUENCE [LARGE SCALE GENOMIC DNA]</scope>
    <source>
        <strain evidence="21 22">248</strain>
    </source>
</reference>
<comment type="function">
    <text evidence="14">Rnase which modulates cell survival under stress conditions. Released from the vacuole to the cytoplasm during stress to promote tRNA and rRNA cleavage and to activate separately a downstream pathway that promotes cell death. Involved in cell size, vacuolar morphology and growth at high temperatures and high salt concentration.</text>
</comment>
<dbReference type="InterPro" id="IPR033697">
    <property type="entry name" value="Ribonuclease_T2_eukaryotic"/>
</dbReference>
<dbReference type="EC" id="4.6.1.19" evidence="4"/>
<evidence type="ECO:0000256" key="13">
    <source>
        <dbReference type="ARBA" id="ARBA00023239"/>
    </source>
</evidence>
<dbReference type="AlphaFoldDB" id="W7HL41"/>
<evidence type="ECO:0000256" key="3">
    <source>
        <dbReference type="ARBA" id="ARBA00007469"/>
    </source>
</evidence>
<evidence type="ECO:0000313" key="21">
    <source>
        <dbReference type="EMBL" id="EWC43749.1"/>
    </source>
</evidence>
<dbReference type="EMBL" id="KI966453">
    <property type="protein sequence ID" value="EWC43749.1"/>
    <property type="molecule type" value="Genomic_DNA"/>
</dbReference>
<gene>
    <name evidence="21" type="ORF">DRE_07367</name>
</gene>
<evidence type="ECO:0000256" key="2">
    <source>
        <dbReference type="ARBA" id="ARBA00004496"/>
    </source>
</evidence>
<dbReference type="SUPFAM" id="SSF55895">
    <property type="entry name" value="Ribonuclease Rh-like"/>
    <property type="match status" value="1"/>
</dbReference>
<evidence type="ECO:0000256" key="9">
    <source>
        <dbReference type="ARBA" id="ARBA00022759"/>
    </source>
</evidence>
<evidence type="ECO:0000256" key="8">
    <source>
        <dbReference type="ARBA" id="ARBA00022729"/>
    </source>
</evidence>
<keyword evidence="9" id="KW-0255">Endonuclease</keyword>
<keyword evidence="11" id="KW-1015">Disulfide bond</keyword>
<dbReference type="PANTHER" id="PTHR11240:SF22">
    <property type="entry name" value="RIBONUCLEASE T2"/>
    <property type="match status" value="1"/>
</dbReference>
<evidence type="ECO:0000256" key="6">
    <source>
        <dbReference type="ARBA" id="ARBA00022554"/>
    </source>
</evidence>
<feature type="active site" evidence="16">
    <location>
        <position position="147"/>
    </location>
</feature>
<dbReference type="InterPro" id="IPR001568">
    <property type="entry name" value="RNase_T2-like"/>
</dbReference>
<evidence type="ECO:0000256" key="4">
    <source>
        <dbReference type="ARBA" id="ARBA00012571"/>
    </source>
</evidence>
<dbReference type="GO" id="GO:0006401">
    <property type="term" value="P:RNA catabolic process"/>
    <property type="evidence" value="ECO:0007669"/>
    <property type="project" value="TreeGrafter"/>
</dbReference>
<protein>
    <recommendedName>
        <fullName evidence="15">Ribonuclease T2-like</fullName>
        <ecNumber evidence="4">4.6.1.19</ecNumber>
    </recommendedName>
</protein>
<evidence type="ECO:0000256" key="19">
    <source>
        <dbReference type="SAM" id="SignalP"/>
    </source>
</evidence>
<keyword evidence="5" id="KW-0963">Cytoplasm</keyword>
<evidence type="ECO:0000256" key="18">
    <source>
        <dbReference type="SAM" id="MobiDB-lite"/>
    </source>
</evidence>
<dbReference type="GO" id="GO:0005576">
    <property type="term" value="C:extracellular region"/>
    <property type="evidence" value="ECO:0007669"/>
    <property type="project" value="TreeGrafter"/>
</dbReference>
<dbReference type="Gene3D" id="3.90.730.10">
    <property type="entry name" value="Ribonuclease T2-like"/>
    <property type="match status" value="1"/>
</dbReference>
<evidence type="ECO:0000256" key="15">
    <source>
        <dbReference type="ARBA" id="ARBA00071169"/>
    </source>
</evidence>
<evidence type="ECO:0000256" key="7">
    <source>
        <dbReference type="ARBA" id="ARBA00022722"/>
    </source>
</evidence>
<comment type="similarity">
    <text evidence="3 17">Belongs to the RNase T2 family.</text>
</comment>
<evidence type="ECO:0000256" key="17">
    <source>
        <dbReference type="RuleBase" id="RU004328"/>
    </source>
</evidence>
<dbReference type="Pfam" id="PF00445">
    <property type="entry name" value="Ribonuclease_T2"/>
    <property type="match status" value="1"/>
</dbReference>
<keyword evidence="10" id="KW-0378">Hydrolase</keyword>
<evidence type="ECO:0000256" key="5">
    <source>
        <dbReference type="ARBA" id="ARBA00022490"/>
    </source>
</evidence>
<evidence type="ECO:0000256" key="16">
    <source>
        <dbReference type="PIRSR" id="PIRSR633697-1"/>
    </source>
</evidence>
<name>W7HL41_9PEZI</name>
<sequence length="411" mass="43829">MHYSQLLSLGAVASIAAASPLNLFCGRSDVVGPTCSKQEVSQLSCRNTTNPENLCCFNSPGGQILLTQFWNAQPDIGPVDSWTLHGLWPDNCDGTWEQFCDKSRESTDISAVMNKFGRTETLSYMQKYWRSNNNNDDGLWQHEWNKHGTCMSTYNPECYSTPQKDQAIADYMDKSVELFKQLDTYKTLAAAGIVPSTSETYTLSALQAAAKAAHGEEVVFNCKGGKLVEVWYHFNVYGSAQSGKYVPSLVVGSPSNCPKTGIMYLPKNGNGNGGGNGSKPSSTRSPPVPQPTGNPGEPFSGRGYLTVDKGGCLISSGKWYTKGTCATFTAAAAGSGFTLRSSKGPCGVVSGELQCGAEVEATTFTATESKLANGYTTAFYASGDANTGSQVAVFTTSEGKPTTLSISWLGL</sequence>
<dbReference type="GO" id="GO:0005775">
    <property type="term" value="C:vacuolar lumen"/>
    <property type="evidence" value="ECO:0007669"/>
    <property type="project" value="UniProtKB-SubCell"/>
</dbReference>
<dbReference type="GO" id="GO:0016787">
    <property type="term" value="F:hydrolase activity"/>
    <property type="evidence" value="ECO:0007669"/>
    <property type="project" value="UniProtKB-KW"/>
</dbReference>
<feature type="active site" evidence="16">
    <location>
        <position position="85"/>
    </location>
</feature>
<dbReference type="PROSITE" id="PS00530">
    <property type="entry name" value="RNASE_T2_1"/>
    <property type="match status" value="1"/>
</dbReference>